<feature type="transmembrane region" description="Helical" evidence="8">
    <location>
        <begin position="99"/>
        <end position="122"/>
    </location>
</feature>
<evidence type="ECO:0000256" key="1">
    <source>
        <dbReference type="ARBA" id="ARBA00004651"/>
    </source>
</evidence>
<feature type="transmembrane region" description="Helical" evidence="8">
    <location>
        <begin position="398"/>
        <end position="416"/>
    </location>
</feature>
<keyword evidence="3 8" id="KW-0813">Transport</keyword>
<evidence type="ECO:0000256" key="2">
    <source>
        <dbReference type="ARBA" id="ARBA00009261"/>
    </source>
</evidence>
<accession>A0A921MZI9</accession>
<keyword evidence="6 8" id="KW-1133">Transmembrane helix</keyword>
<evidence type="ECO:0000256" key="7">
    <source>
        <dbReference type="ARBA" id="ARBA00023136"/>
    </source>
</evidence>
<dbReference type="GO" id="GO:0005283">
    <property type="term" value="F:amino acid:sodium symporter activity"/>
    <property type="evidence" value="ECO:0007669"/>
    <property type="project" value="InterPro"/>
</dbReference>
<feature type="transmembrane region" description="Helical" evidence="8">
    <location>
        <begin position="151"/>
        <end position="174"/>
    </location>
</feature>
<feature type="transmembrane region" description="Helical" evidence="8">
    <location>
        <begin position="311"/>
        <end position="330"/>
    </location>
</feature>
<dbReference type="EMBL" id="DYUB01000075">
    <property type="protein sequence ID" value="HJG95910.1"/>
    <property type="molecule type" value="Genomic_DNA"/>
</dbReference>
<dbReference type="Gene3D" id="1.20.1740.10">
    <property type="entry name" value="Amino acid/polyamine transporter I"/>
    <property type="match status" value="1"/>
</dbReference>
<protein>
    <submittedName>
        <fullName evidence="9">Sodium:alanine symporter family protein</fullName>
    </submittedName>
</protein>
<comment type="similarity">
    <text evidence="2 8">Belongs to the alanine or glycine:cation symporter (AGCS) (TC 2.A.25) family.</text>
</comment>
<feature type="transmembrane region" description="Helical" evidence="8">
    <location>
        <begin position="186"/>
        <end position="205"/>
    </location>
</feature>
<feature type="transmembrane region" description="Helical" evidence="8">
    <location>
        <begin position="422"/>
        <end position="444"/>
    </location>
</feature>
<dbReference type="Proteomes" id="UP000776700">
    <property type="component" value="Unassembled WGS sequence"/>
</dbReference>
<evidence type="ECO:0000313" key="10">
    <source>
        <dbReference type="Proteomes" id="UP000776700"/>
    </source>
</evidence>
<dbReference type="GO" id="GO:0005886">
    <property type="term" value="C:plasma membrane"/>
    <property type="evidence" value="ECO:0007669"/>
    <property type="project" value="UniProtKB-SubCell"/>
</dbReference>
<sequence>MSNFINSLNNFIWGPPLIILMLGTGLYFTIGSKFFQIRYFNYIMKQTLGKIFKKQEENSAEGVLSPLEAVSTAIGGSVGFGNIAGVATAIAMGGPGATLWMWITAFLGMILKQVEVTLAVYYRKKDENGDPYGGPTYYMERGLGEERNFKYWKVLASIFGFGIFSTFFITASNYTISEVVASTFNINQMVASLIIVIATYLMIWKGVKYVGKLFTKLVPLMSIGYLIFGLIIIAINYKNIPQSFVLIFEGAFTGSAAVGGFVGATISKVISTGMARSVYSNEAGWGTSPMVHASSQTVHPIEQGLWGSFEVFVDTFIVCSITALVVIVTGEWSSGVESATLTLNAFSSGLGVFGTYFLTITMLIFGLTTSSGWYVYYEVVLRHLCNKNTKLKNTVLKIFKYFYPLPGLLMTAYILYVGDISIWTFVDITSGIPTFVNVLVLLVLSKQYFVLLKDYKARYLGIGKVDENVNLFYEDIKGEENEKYLL</sequence>
<keyword evidence="4 8" id="KW-1003">Cell membrane</keyword>
<comment type="subcellular location">
    <subcellularLocation>
        <location evidence="1 8">Cell membrane</location>
        <topology evidence="1 8">Multi-pass membrane protein</topology>
    </subcellularLocation>
</comment>
<dbReference type="AlphaFoldDB" id="A0A921MZI9"/>
<evidence type="ECO:0000313" key="9">
    <source>
        <dbReference type="EMBL" id="HJG95910.1"/>
    </source>
</evidence>
<evidence type="ECO:0000256" key="4">
    <source>
        <dbReference type="ARBA" id="ARBA00022475"/>
    </source>
</evidence>
<dbReference type="InterPro" id="IPR001463">
    <property type="entry name" value="Na/Ala_symport"/>
</dbReference>
<dbReference type="PANTHER" id="PTHR30330:SF14">
    <property type="entry name" value="SODIUM_AMINO ACID (ALANINE) SYMPORTER"/>
    <property type="match status" value="1"/>
</dbReference>
<gene>
    <name evidence="9" type="ORF">K8V90_02255</name>
</gene>
<dbReference type="PANTHER" id="PTHR30330">
    <property type="entry name" value="AGSS FAMILY TRANSPORTER, SODIUM-ALANINE"/>
    <property type="match status" value="1"/>
</dbReference>
<evidence type="ECO:0000256" key="3">
    <source>
        <dbReference type="ARBA" id="ARBA00022448"/>
    </source>
</evidence>
<comment type="caution">
    <text evidence="9">The sequence shown here is derived from an EMBL/GenBank/DDBJ whole genome shotgun (WGS) entry which is preliminary data.</text>
</comment>
<feature type="transmembrane region" description="Helical" evidence="8">
    <location>
        <begin position="243"/>
        <end position="266"/>
    </location>
</feature>
<proteinExistence type="inferred from homology"/>
<keyword evidence="5 8" id="KW-0812">Transmembrane</keyword>
<dbReference type="PRINTS" id="PR00175">
    <property type="entry name" value="NAALASMPORT"/>
</dbReference>
<feature type="transmembrane region" description="Helical" evidence="8">
    <location>
        <begin position="73"/>
        <end position="93"/>
    </location>
</feature>
<reference evidence="9" key="2">
    <citation type="submission" date="2021-09" db="EMBL/GenBank/DDBJ databases">
        <authorList>
            <person name="Gilroy R."/>
        </authorList>
    </citation>
    <scope>NUCLEOTIDE SEQUENCE</scope>
    <source>
        <strain evidence="9">1277</strain>
    </source>
</reference>
<dbReference type="NCBIfam" id="TIGR00835">
    <property type="entry name" value="agcS"/>
    <property type="match status" value="1"/>
</dbReference>
<feature type="transmembrane region" description="Helical" evidence="8">
    <location>
        <begin position="350"/>
        <end position="377"/>
    </location>
</feature>
<evidence type="ECO:0000256" key="8">
    <source>
        <dbReference type="RuleBase" id="RU363064"/>
    </source>
</evidence>
<dbReference type="Pfam" id="PF01235">
    <property type="entry name" value="Na_Ala_symp"/>
    <property type="match status" value="1"/>
</dbReference>
<reference evidence="9" key="1">
    <citation type="journal article" date="2021" name="PeerJ">
        <title>Extensive microbial diversity within the chicken gut microbiome revealed by metagenomics and culture.</title>
        <authorList>
            <person name="Gilroy R."/>
            <person name="Ravi A."/>
            <person name="Getino M."/>
            <person name="Pursley I."/>
            <person name="Horton D.L."/>
            <person name="Alikhan N.F."/>
            <person name="Baker D."/>
            <person name="Gharbi K."/>
            <person name="Hall N."/>
            <person name="Watson M."/>
            <person name="Adriaenssens E.M."/>
            <person name="Foster-Nyarko E."/>
            <person name="Jarju S."/>
            <person name="Secka A."/>
            <person name="Antonio M."/>
            <person name="Oren A."/>
            <person name="Chaudhuri R.R."/>
            <person name="La Ragione R."/>
            <person name="Hildebrand F."/>
            <person name="Pallen M.J."/>
        </authorList>
    </citation>
    <scope>NUCLEOTIDE SEQUENCE</scope>
    <source>
        <strain evidence="9">1277</strain>
    </source>
</reference>
<organism evidence="9 10">
    <name type="scientific">Romboutsia timonensis</name>
    <dbReference type="NCBI Taxonomy" id="1776391"/>
    <lineage>
        <taxon>Bacteria</taxon>
        <taxon>Bacillati</taxon>
        <taxon>Bacillota</taxon>
        <taxon>Clostridia</taxon>
        <taxon>Peptostreptococcales</taxon>
        <taxon>Peptostreptococcaceae</taxon>
        <taxon>Romboutsia</taxon>
    </lineage>
</organism>
<evidence type="ECO:0000256" key="6">
    <source>
        <dbReference type="ARBA" id="ARBA00022989"/>
    </source>
</evidence>
<keyword evidence="8" id="KW-0769">Symport</keyword>
<evidence type="ECO:0000256" key="5">
    <source>
        <dbReference type="ARBA" id="ARBA00022692"/>
    </source>
</evidence>
<feature type="transmembrane region" description="Helical" evidence="8">
    <location>
        <begin position="12"/>
        <end position="35"/>
    </location>
</feature>
<keyword evidence="7 8" id="KW-0472">Membrane</keyword>
<name>A0A921MZI9_9FIRM</name>
<feature type="transmembrane region" description="Helical" evidence="8">
    <location>
        <begin position="217"/>
        <end position="237"/>
    </location>
</feature>